<feature type="compositionally biased region" description="Basic and acidic residues" evidence="3">
    <location>
        <begin position="27"/>
        <end position="36"/>
    </location>
</feature>
<dbReference type="InterPro" id="IPR016181">
    <property type="entry name" value="Acyl_CoA_acyltransferase"/>
</dbReference>
<evidence type="ECO:0000256" key="3">
    <source>
        <dbReference type="SAM" id="MobiDB-lite"/>
    </source>
</evidence>
<feature type="region of interest" description="Disordered" evidence="3">
    <location>
        <begin position="164"/>
        <end position="191"/>
    </location>
</feature>
<name>A0ABS8GNS5_9MICC</name>
<reference evidence="5" key="1">
    <citation type="submission" date="2021-10" db="EMBL/GenBank/DDBJ databases">
        <title>Novel species in genus Arthrobacter.</title>
        <authorList>
            <person name="Liu Y."/>
        </authorList>
    </citation>
    <scope>NUCLEOTIDE SEQUENCE</scope>
    <source>
        <strain evidence="5">Zg-Y786</strain>
    </source>
</reference>
<feature type="domain" description="N-acetyltransferase" evidence="4">
    <location>
        <begin position="2"/>
        <end position="185"/>
    </location>
</feature>
<accession>A0ABS8GNS5</accession>
<dbReference type="SUPFAM" id="SSF55729">
    <property type="entry name" value="Acyl-CoA N-acyltransferases (Nat)"/>
    <property type="match status" value="1"/>
</dbReference>
<dbReference type="InterPro" id="IPR050832">
    <property type="entry name" value="Bact_Acetyltransf"/>
</dbReference>
<dbReference type="PANTHER" id="PTHR43877">
    <property type="entry name" value="AMINOALKYLPHOSPHONATE N-ACETYLTRANSFERASE-RELATED-RELATED"/>
    <property type="match status" value="1"/>
</dbReference>
<evidence type="ECO:0000313" key="6">
    <source>
        <dbReference type="Proteomes" id="UP001139168"/>
    </source>
</evidence>
<dbReference type="RefSeq" id="WP_227892558.1">
    <property type="nucleotide sequence ID" value="NZ_JAJFZQ010000012.1"/>
</dbReference>
<keyword evidence="6" id="KW-1185">Reference proteome</keyword>
<dbReference type="InterPro" id="IPR000182">
    <property type="entry name" value="GNAT_dom"/>
</dbReference>
<feature type="compositionally biased region" description="Basic and acidic residues" evidence="3">
    <location>
        <begin position="177"/>
        <end position="191"/>
    </location>
</feature>
<dbReference type="EMBL" id="JAJFZQ010000012">
    <property type="protein sequence ID" value="MCC3267617.1"/>
    <property type="molecule type" value="Genomic_DNA"/>
</dbReference>
<organism evidence="5 6">
    <name type="scientific">Arthrobacter gengyunqii</name>
    <dbReference type="NCBI Taxonomy" id="2886940"/>
    <lineage>
        <taxon>Bacteria</taxon>
        <taxon>Bacillati</taxon>
        <taxon>Actinomycetota</taxon>
        <taxon>Actinomycetes</taxon>
        <taxon>Micrococcales</taxon>
        <taxon>Micrococcaceae</taxon>
        <taxon>Arthrobacter</taxon>
    </lineage>
</organism>
<keyword evidence="2" id="KW-0012">Acyltransferase</keyword>
<evidence type="ECO:0000259" key="4">
    <source>
        <dbReference type="PROSITE" id="PS51186"/>
    </source>
</evidence>
<dbReference type="Gene3D" id="3.40.630.30">
    <property type="match status" value="1"/>
</dbReference>
<dbReference type="CDD" id="cd04301">
    <property type="entry name" value="NAT_SF"/>
    <property type="match status" value="1"/>
</dbReference>
<comment type="caution">
    <text evidence="5">The sequence shown here is derived from an EMBL/GenBank/DDBJ whole genome shotgun (WGS) entry which is preliminary data.</text>
</comment>
<feature type="region of interest" description="Disordered" evidence="3">
    <location>
        <begin position="27"/>
        <end position="48"/>
    </location>
</feature>
<sequence length="191" mass="21195">MYTVREAGPDDVPQLAWLRQRWIAEQETGHQAEQDRGSGVAPADAGQPSASVFEADFRRWMERNPRTFFVAGHGRELVGMVNLMVFERMPKPGQGTSCWVYLGNAYVLPDHRSTGIGTALMKAALEFAQDIGAVRMVLAPSPKFAEFYARLGFGPARELAVHRFTERHGESGPGTRNRRDSLDADRPHGKG</sequence>
<evidence type="ECO:0000313" key="5">
    <source>
        <dbReference type="EMBL" id="MCC3267617.1"/>
    </source>
</evidence>
<evidence type="ECO:0000256" key="2">
    <source>
        <dbReference type="ARBA" id="ARBA00023315"/>
    </source>
</evidence>
<protein>
    <submittedName>
        <fullName evidence="5">GNAT family N-acetyltransferase</fullName>
    </submittedName>
</protein>
<evidence type="ECO:0000256" key="1">
    <source>
        <dbReference type="ARBA" id="ARBA00022679"/>
    </source>
</evidence>
<proteinExistence type="predicted"/>
<dbReference type="Pfam" id="PF00583">
    <property type="entry name" value="Acetyltransf_1"/>
    <property type="match status" value="1"/>
</dbReference>
<dbReference type="PROSITE" id="PS51186">
    <property type="entry name" value="GNAT"/>
    <property type="match status" value="1"/>
</dbReference>
<gene>
    <name evidence="5" type="ORF">LJ752_16425</name>
</gene>
<dbReference type="Proteomes" id="UP001139168">
    <property type="component" value="Unassembled WGS sequence"/>
</dbReference>
<keyword evidence="1" id="KW-0808">Transferase</keyword>